<feature type="transmembrane region" description="Helical" evidence="9">
    <location>
        <begin position="387"/>
        <end position="405"/>
    </location>
</feature>
<feature type="transmembrane region" description="Helical" evidence="9">
    <location>
        <begin position="242"/>
        <end position="269"/>
    </location>
</feature>
<feature type="transmembrane region" description="Helical" evidence="9">
    <location>
        <begin position="310"/>
        <end position="328"/>
    </location>
</feature>
<evidence type="ECO:0000313" key="12">
    <source>
        <dbReference type="Proteomes" id="UP000632289"/>
    </source>
</evidence>
<dbReference type="Gene3D" id="1.20.1250.20">
    <property type="entry name" value="MFS general substrate transporter like domains"/>
    <property type="match status" value="1"/>
</dbReference>
<evidence type="ECO:0000256" key="9">
    <source>
        <dbReference type="SAM" id="Phobius"/>
    </source>
</evidence>
<dbReference type="Proteomes" id="UP000632289">
    <property type="component" value="Unassembled WGS sequence"/>
</dbReference>
<name>A0A927F5B9_9ACTN</name>
<evidence type="ECO:0000259" key="10">
    <source>
        <dbReference type="PROSITE" id="PS50850"/>
    </source>
</evidence>
<protein>
    <submittedName>
        <fullName evidence="11">MFS transporter</fullName>
    </submittedName>
</protein>
<evidence type="ECO:0000256" key="6">
    <source>
        <dbReference type="ARBA" id="ARBA00023136"/>
    </source>
</evidence>
<evidence type="ECO:0000256" key="8">
    <source>
        <dbReference type="SAM" id="MobiDB-lite"/>
    </source>
</evidence>
<feature type="transmembrane region" description="Helical" evidence="9">
    <location>
        <begin position="349"/>
        <end position="367"/>
    </location>
</feature>
<feature type="transmembrane region" description="Helical" evidence="9">
    <location>
        <begin position="188"/>
        <end position="205"/>
    </location>
</feature>
<keyword evidence="4 9" id="KW-0812">Transmembrane</keyword>
<feature type="transmembrane region" description="Helical" evidence="9">
    <location>
        <begin position="217"/>
        <end position="236"/>
    </location>
</feature>
<organism evidence="11 12">
    <name type="scientific">Streptomyces chumphonensis</name>
    <dbReference type="NCBI Taxonomy" id="1214925"/>
    <lineage>
        <taxon>Bacteria</taxon>
        <taxon>Bacillati</taxon>
        <taxon>Actinomycetota</taxon>
        <taxon>Actinomycetes</taxon>
        <taxon>Kitasatosporales</taxon>
        <taxon>Streptomycetaceae</taxon>
        <taxon>Streptomyces</taxon>
    </lineage>
</organism>
<dbReference type="InterPro" id="IPR036259">
    <property type="entry name" value="MFS_trans_sf"/>
</dbReference>
<evidence type="ECO:0000256" key="2">
    <source>
        <dbReference type="ARBA" id="ARBA00022448"/>
    </source>
</evidence>
<dbReference type="GO" id="GO:0022857">
    <property type="term" value="F:transmembrane transporter activity"/>
    <property type="evidence" value="ECO:0007669"/>
    <property type="project" value="InterPro"/>
</dbReference>
<dbReference type="Gene3D" id="1.20.1720.10">
    <property type="entry name" value="Multidrug resistance protein D"/>
    <property type="match status" value="1"/>
</dbReference>
<comment type="subcellular location">
    <subcellularLocation>
        <location evidence="1">Cell membrane</location>
        <topology evidence="1">Multi-pass membrane protein</topology>
    </subcellularLocation>
</comment>
<feature type="transmembrane region" description="Helical" evidence="9">
    <location>
        <begin position="437"/>
        <end position="463"/>
    </location>
</feature>
<dbReference type="GO" id="GO:0046677">
    <property type="term" value="P:response to antibiotic"/>
    <property type="evidence" value="ECO:0007669"/>
    <property type="project" value="UniProtKB-KW"/>
</dbReference>
<dbReference type="PANTHER" id="PTHR42718">
    <property type="entry name" value="MAJOR FACILITATOR SUPERFAMILY MULTIDRUG TRANSPORTER MFSC"/>
    <property type="match status" value="1"/>
</dbReference>
<sequence>MASTCQDPRERLFRQRAHQQNYRRVQKRPTGWHRRRVSFRPPATARGAPTSPAGQGRRPRGVRVVTAAQPASGPPTGTSEPSPTPAQWLALSVLILAQLAVWLDNTILNVALKTLADPEEGLGATPSELQWSISSYTLVFAVLLFTGGVLADRYGQRRILLIGVGVFGVCSAWAAWSDSPTELIVARGAMGIGSAMIMPATLSLISQVFGAAHRAKAIAIWSGCSGLAIAAGPLISGALLEHFWWGSVFLVNVPLVLLVVAGALVYLPAASARDRRRFDPLGVLLSTLGVFAVVYGIIEGGHRNAWLEWNVLGFIVGGLALLCVFAFVELRTANPSFDIRLFRNRQFSGASVAIMLTFFGLTGSQYYATFYLQGPRAQTPFEAGMTLAPVALGVLVGAPLAAALVKRWGAQRVVTACMLTAAATFFGYVFFDASTPLPWFWLLLVVQGIGLGGCVAPTTEIIIAALPADRTGVGSAVNNSLRQIGGVLGVAVLGTVLVSVYRDQITPDLAQLPPAAAESAENSAEGARFVAEQLNLPGLVESANQSFLEAMHVTTVIGAAMAAIGAVIIWFTLAKHRAPGPQEPVRTEEDGVDAAV</sequence>
<dbReference type="InterPro" id="IPR020846">
    <property type="entry name" value="MFS_dom"/>
</dbReference>
<evidence type="ECO:0000313" key="11">
    <source>
        <dbReference type="EMBL" id="MBD3934581.1"/>
    </source>
</evidence>
<dbReference type="Pfam" id="PF07690">
    <property type="entry name" value="MFS_1"/>
    <property type="match status" value="1"/>
</dbReference>
<keyword evidence="3" id="KW-1003">Cell membrane</keyword>
<feature type="domain" description="Major facilitator superfamily (MFS) profile" evidence="10">
    <location>
        <begin position="90"/>
        <end position="577"/>
    </location>
</feature>
<dbReference type="CDD" id="cd17321">
    <property type="entry name" value="MFS_MMR_MDR_like"/>
    <property type="match status" value="1"/>
</dbReference>
<dbReference type="InterPro" id="IPR011701">
    <property type="entry name" value="MFS"/>
</dbReference>
<accession>A0A927F5B9</accession>
<feature type="region of interest" description="Disordered" evidence="8">
    <location>
        <begin position="1"/>
        <end position="61"/>
    </location>
</feature>
<keyword evidence="2" id="KW-0813">Transport</keyword>
<feature type="transmembrane region" description="Helical" evidence="9">
    <location>
        <begin position="131"/>
        <end position="151"/>
    </location>
</feature>
<feature type="transmembrane region" description="Helical" evidence="9">
    <location>
        <begin position="550"/>
        <end position="573"/>
    </location>
</feature>
<gene>
    <name evidence="11" type="ORF">IF129_23825</name>
</gene>
<dbReference type="InterPro" id="IPR004638">
    <property type="entry name" value="EmrB-like"/>
</dbReference>
<keyword evidence="5 9" id="KW-1133">Transmembrane helix</keyword>
<evidence type="ECO:0000256" key="4">
    <source>
        <dbReference type="ARBA" id="ARBA00022692"/>
    </source>
</evidence>
<keyword evidence="12" id="KW-1185">Reference proteome</keyword>
<evidence type="ECO:0000256" key="3">
    <source>
        <dbReference type="ARBA" id="ARBA00022475"/>
    </source>
</evidence>
<feature type="transmembrane region" description="Helical" evidence="9">
    <location>
        <begin position="158"/>
        <end position="176"/>
    </location>
</feature>
<feature type="transmembrane region" description="Helical" evidence="9">
    <location>
        <begin position="484"/>
        <end position="501"/>
    </location>
</feature>
<dbReference type="NCBIfam" id="TIGR00711">
    <property type="entry name" value="efflux_EmrB"/>
    <property type="match status" value="1"/>
</dbReference>
<reference evidence="11" key="1">
    <citation type="submission" date="2020-09" db="EMBL/GenBank/DDBJ databases">
        <title>Secondary metabolite and genome analysis of marine Streptomyces chumphonensis KK1-2T.</title>
        <authorList>
            <person name="Phongsopitanun W."/>
            <person name="Kanchanasin P."/>
            <person name="Pittayakhajonwut P."/>
            <person name="Suwanborirux K."/>
            <person name="Tanasupawat S."/>
        </authorList>
    </citation>
    <scope>NUCLEOTIDE SEQUENCE</scope>
    <source>
        <strain evidence="11">KK1-2</strain>
    </source>
</reference>
<dbReference type="GO" id="GO:0005886">
    <property type="term" value="C:plasma membrane"/>
    <property type="evidence" value="ECO:0007669"/>
    <property type="project" value="UniProtKB-SubCell"/>
</dbReference>
<dbReference type="PROSITE" id="PS50850">
    <property type="entry name" value="MFS"/>
    <property type="match status" value="1"/>
</dbReference>
<evidence type="ECO:0000256" key="5">
    <source>
        <dbReference type="ARBA" id="ARBA00022989"/>
    </source>
</evidence>
<dbReference type="EMBL" id="JACXYU010000018">
    <property type="protein sequence ID" value="MBD3934581.1"/>
    <property type="molecule type" value="Genomic_DNA"/>
</dbReference>
<proteinExistence type="predicted"/>
<dbReference type="PANTHER" id="PTHR42718:SF42">
    <property type="entry name" value="EXPORT PROTEIN"/>
    <property type="match status" value="1"/>
</dbReference>
<evidence type="ECO:0000256" key="7">
    <source>
        <dbReference type="ARBA" id="ARBA00023251"/>
    </source>
</evidence>
<dbReference type="SUPFAM" id="SSF103473">
    <property type="entry name" value="MFS general substrate transporter"/>
    <property type="match status" value="1"/>
</dbReference>
<comment type="caution">
    <text evidence="11">The sequence shown here is derived from an EMBL/GenBank/DDBJ whole genome shotgun (WGS) entry which is preliminary data.</text>
</comment>
<feature type="compositionally biased region" description="Basic residues" evidence="8">
    <location>
        <begin position="24"/>
        <end position="38"/>
    </location>
</feature>
<keyword evidence="7" id="KW-0046">Antibiotic resistance</keyword>
<evidence type="ECO:0000256" key="1">
    <source>
        <dbReference type="ARBA" id="ARBA00004651"/>
    </source>
</evidence>
<dbReference type="AlphaFoldDB" id="A0A927F5B9"/>
<feature type="transmembrane region" description="Helical" evidence="9">
    <location>
        <begin position="412"/>
        <end position="431"/>
    </location>
</feature>
<feature type="transmembrane region" description="Helical" evidence="9">
    <location>
        <begin position="281"/>
        <end position="298"/>
    </location>
</feature>
<keyword evidence="6 9" id="KW-0472">Membrane</keyword>